<protein>
    <submittedName>
        <fullName evidence="3">Oxidoreductase</fullName>
    </submittedName>
</protein>
<accession>A0A0R2FRU1</accession>
<dbReference type="InterPro" id="IPR048477">
    <property type="entry name" value="YceM-like_C"/>
</dbReference>
<evidence type="ECO:0000259" key="1">
    <source>
        <dbReference type="Pfam" id="PF01408"/>
    </source>
</evidence>
<dbReference type="PATRIC" id="fig|1618.3.peg.683"/>
<evidence type="ECO:0000313" key="3">
    <source>
        <dbReference type="EMBL" id="KRN27788.1"/>
    </source>
</evidence>
<dbReference type="Pfam" id="PF21378">
    <property type="entry name" value="YceM-like_C"/>
    <property type="match status" value="1"/>
</dbReference>
<dbReference type="Pfam" id="PF01408">
    <property type="entry name" value="GFO_IDH_MocA"/>
    <property type="match status" value="1"/>
</dbReference>
<dbReference type="InterPro" id="IPR036291">
    <property type="entry name" value="NAD(P)-bd_dom_sf"/>
</dbReference>
<dbReference type="STRING" id="1618.IV36_GL000681"/>
<dbReference type="Gene3D" id="3.30.360.10">
    <property type="entry name" value="Dihydrodipicolinate Reductase, domain 2"/>
    <property type="match status" value="1"/>
</dbReference>
<dbReference type="Gene3D" id="3.40.50.720">
    <property type="entry name" value="NAD(P)-binding Rossmann-like Domain"/>
    <property type="match status" value="1"/>
</dbReference>
<dbReference type="Proteomes" id="UP000051727">
    <property type="component" value="Unassembled WGS sequence"/>
</dbReference>
<proteinExistence type="predicted"/>
<dbReference type="InterPro" id="IPR051317">
    <property type="entry name" value="Gfo/Idh/MocA_oxidoreduct"/>
</dbReference>
<organism evidence="3 4">
    <name type="scientific">Liquorilactobacillus mali</name>
    <dbReference type="NCBI Taxonomy" id="1618"/>
    <lineage>
        <taxon>Bacteria</taxon>
        <taxon>Bacillati</taxon>
        <taxon>Bacillota</taxon>
        <taxon>Bacilli</taxon>
        <taxon>Lactobacillales</taxon>
        <taxon>Lactobacillaceae</taxon>
        <taxon>Liquorilactobacillus</taxon>
    </lineage>
</organism>
<dbReference type="SUPFAM" id="SSF51735">
    <property type="entry name" value="NAD(P)-binding Rossmann-fold domains"/>
    <property type="match status" value="1"/>
</dbReference>
<reference evidence="3 4" key="1">
    <citation type="journal article" date="2015" name="Genome Announc.">
        <title>Expanding the biotechnology potential of lactobacilli through comparative genomics of 213 strains and associated genera.</title>
        <authorList>
            <person name="Sun Z."/>
            <person name="Harris H.M."/>
            <person name="McCann A."/>
            <person name="Guo C."/>
            <person name="Argimon S."/>
            <person name="Zhang W."/>
            <person name="Yang X."/>
            <person name="Jeffery I.B."/>
            <person name="Cooney J.C."/>
            <person name="Kagawa T.F."/>
            <person name="Liu W."/>
            <person name="Song Y."/>
            <person name="Salvetti E."/>
            <person name="Wrobel A."/>
            <person name="Rasinkangas P."/>
            <person name="Parkhill J."/>
            <person name="Rea M.C."/>
            <person name="O'Sullivan O."/>
            <person name="Ritari J."/>
            <person name="Douillard F.P."/>
            <person name="Paul Ross R."/>
            <person name="Yang R."/>
            <person name="Briner A.E."/>
            <person name="Felis G.E."/>
            <person name="de Vos W.M."/>
            <person name="Barrangou R."/>
            <person name="Klaenhammer T.R."/>
            <person name="Caufield P.W."/>
            <person name="Cui Y."/>
            <person name="Zhang H."/>
            <person name="O'Toole P.W."/>
        </authorList>
    </citation>
    <scope>NUCLEOTIDE SEQUENCE [LARGE SCALE GENOMIC DNA]</scope>
    <source>
        <strain evidence="3 4">ATCC 27304</strain>
    </source>
</reference>
<name>A0A0R2FRU1_9LACO</name>
<feature type="domain" description="Gfo/Idh/MocA-like oxidoreductase N-terminal" evidence="1">
    <location>
        <begin position="10"/>
        <end position="129"/>
    </location>
</feature>
<dbReference type="PANTHER" id="PTHR43708">
    <property type="entry name" value="CONSERVED EXPRESSED OXIDOREDUCTASE (EUROFUNG)"/>
    <property type="match status" value="1"/>
</dbReference>
<evidence type="ECO:0000259" key="2">
    <source>
        <dbReference type="Pfam" id="PF21378"/>
    </source>
</evidence>
<dbReference type="PANTHER" id="PTHR43708:SF4">
    <property type="entry name" value="OXIDOREDUCTASE YCEM-RELATED"/>
    <property type="match status" value="1"/>
</dbReference>
<sequence>MEFKRRVYLMKIGVIGLGNIAQKAYLPTYSKIRDQADFIFATRNEEVRNKLTRQYNLKKTVKSIDELIAQNIDACFIHSATAAHYELAKRCLANGIHVFIDKPASENLKQVKELQLLALNQSKILMIGFNRRFAPMVNRLKNVKNKRIISLQKNRVNAINDTRFVIYDLFIHLVDTAVYMLDDKILKSDSKLIQTDGKLEMITVTMETAKTLVNLTMDLNSGSNQELYEVTSSTGTYVLENLTKLKIYQENSTETLSFDDWDNPLYVRGFEQMVSNFITSVKITTSSDLRQRNVYLSHKICDEIINKIQQ</sequence>
<feature type="domain" description="YceM-like C-terminal" evidence="2">
    <location>
        <begin position="135"/>
        <end position="247"/>
    </location>
</feature>
<dbReference type="AlphaFoldDB" id="A0A0R2FRU1"/>
<gene>
    <name evidence="3" type="ORF">IV36_GL000681</name>
</gene>
<dbReference type="GO" id="GO:0000166">
    <property type="term" value="F:nucleotide binding"/>
    <property type="evidence" value="ECO:0007669"/>
    <property type="project" value="InterPro"/>
</dbReference>
<evidence type="ECO:0000313" key="4">
    <source>
        <dbReference type="Proteomes" id="UP000051727"/>
    </source>
</evidence>
<dbReference type="InterPro" id="IPR000683">
    <property type="entry name" value="Gfo/Idh/MocA-like_OxRdtase_N"/>
</dbReference>
<dbReference type="EMBL" id="JQAR01000018">
    <property type="protein sequence ID" value="KRN27788.1"/>
    <property type="molecule type" value="Genomic_DNA"/>
</dbReference>
<dbReference type="SUPFAM" id="SSF55347">
    <property type="entry name" value="Glyceraldehyde-3-phosphate dehydrogenase-like, C-terminal domain"/>
    <property type="match status" value="1"/>
</dbReference>
<comment type="caution">
    <text evidence="3">The sequence shown here is derived from an EMBL/GenBank/DDBJ whole genome shotgun (WGS) entry which is preliminary data.</text>
</comment>